<proteinExistence type="inferred from homology"/>
<protein>
    <submittedName>
        <fullName evidence="5">PucR family transcriptional regulator</fullName>
    </submittedName>
</protein>
<evidence type="ECO:0000259" key="4">
    <source>
        <dbReference type="Pfam" id="PF17853"/>
    </source>
</evidence>
<dbReference type="Pfam" id="PF13556">
    <property type="entry name" value="HTH_30"/>
    <property type="match status" value="1"/>
</dbReference>
<evidence type="ECO:0000256" key="1">
    <source>
        <dbReference type="ARBA" id="ARBA00006754"/>
    </source>
</evidence>
<evidence type="ECO:0000313" key="6">
    <source>
        <dbReference type="Proteomes" id="UP001601444"/>
    </source>
</evidence>
<dbReference type="PANTHER" id="PTHR33744:SF1">
    <property type="entry name" value="DNA-BINDING TRANSCRIPTIONAL ACTIVATOR ADER"/>
    <property type="match status" value="1"/>
</dbReference>
<dbReference type="Gene3D" id="1.10.10.2840">
    <property type="entry name" value="PucR C-terminal helix-turn-helix domain"/>
    <property type="match status" value="1"/>
</dbReference>
<comment type="caution">
    <text evidence="5">The sequence shown here is derived from an EMBL/GenBank/DDBJ whole genome shotgun (WGS) entry which is preliminary data.</text>
</comment>
<dbReference type="InterPro" id="IPR051448">
    <property type="entry name" value="CdaR-like_regulators"/>
</dbReference>
<dbReference type="EMBL" id="JBIAMX010000011">
    <property type="protein sequence ID" value="MFF0544877.1"/>
    <property type="molecule type" value="Genomic_DNA"/>
</dbReference>
<feature type="domain" description="CdaR GGDEF-like" evidence="4">
    <location>
        <begin position="172"/>
        <end position="290"/>
    </location>
</feature>
<evidence type="ECO:0000259" key="3">
    <source>
        <dbReference type="Pfam" id="PF14361"/>
    </source>
</evidence>
<comment type="similarity">
    <text evidence="1">Belongs to the CdaR family.</text>
</comment>
<dbReference type="Pfam" id="PF17853">
    <property type="entry name" value="GGDEF_2"/>
    <property type="match status" value="1"/>
</dbReference>
<dbReference type="InterPro" id="IPR025751">
    <property type="entry name" value="RsbRD_N_dom"/>
</dbReference>
<sequence length="415" mass="43598">MAYGSLAWVGRALAPLRESMTADLVRTIEQVVPVIDIDPDLAGLRAASIAENVVLLQHVLATGVDPATVGPPAGAVAYAQALARRGVPMSVLLRAYGLGQNRLLGTGIAQVLAVPGPDQPARIAELLDFARVYLDRITYLIGRIYDAERDRWLTSRQAARQQWVARLLAGGDVDVAAAEAALGYPLDRAHLAAEIWLPPAFGGADTARTLDQARQLLAAATRADGDLVMATGDRELRVWFPVDATRPPPLAALPARIESAGLPVRVALGPVGDGPAGFRRSARGAARARALAVSAGPGAPAVVDFAAVAPFALLSGEPEELAGLVAVLGALAREGAKTELLRHTLEVFLAEDGSHARTAAALDVHRNTVHYRIQQITGRYGIDLGADTFGIRFALGVCRWHPRVLAPAEPAVPGA</sequence>
<feature type="domain" description="RsbT co-antagonist protein RsbRD N-terminal" evidence="3">
    <location>
        <begin position="19"/>
        <end position="160"/>
    </location>
</feature>
<dbReference type="InterPro" id="IPR042070">
    <property type="entry name" value="PucR_C-HTH_sf"/>
</dbReference>
<dbReference type="InterPro" id="IPR025736">
    <property type="entry name" value="PucR_C-HTH_dom"/>
</dbReference>
<keyword evidence="6" id="KW-1185">Reference proteome</keyword>
<gene>
    <name evidence="5" type="ORF">ACFYTF_18780</name>
</gene>
<feature type="domain" description="PucR C-terminal helix-turn-helix" evidence="2">
    <location>
        <begin position="341"/>
        <end position="392"/>
    </location>
</feature>
<dbReference type="Pfam" id="PF14361">
    <property type="entry name" value="RsbRD_N"/>
    <property type="match status" value="1"/>
</dbReference>
<dbReference type="Proteomes" id="UP001601444">
    <property type="component" value="Unassembled WGS sequence"/>
</dbReference>
<accession>A0ABW6PRB9</accession>
<evidence type="ECO:0000259" key="2">
    <source>
        <dbReference type="Pfam" id="PF13556"/>
    </source>
</evidence>
<reference evidence="5 6" key="1">
    <citation type="submission" date="2024-10" db="EMBL/GenBank/DDBJ databases">
        <title>The Natural Products Discovery Center: Release of the First 8490 Sequenced Strains for Exploring Actinobacteria Biosynthetic Diversity.</title>
        <authorList>
            <person name="Kalkreuter E."/>
            <person name="Kautsar S.A."/>
            <person name="Yang D."/>
            <person name="Bader C.D."/>
            <person name="Teijaro C.N."/>
            <person name="Fluegel L."/>
            <person name="Davis C.M."/>
            <person name="Simpson J.R."/>
            <person name="Lauterbach L."/>
            <person name="Steele A.D."/>
            <person name="Gui C."/>
            <person name="Meng S."/>
            <person name="Li G."/>
            <person name="Viehrig K."/>
            <person name="Ye F."/>
            <person name="Su P."/>
            <person name="Kiefer A.F."/>
            <person name="Nichols A."/>
            <person name="Cepeda A.J."/>
            <person name="Yan W."/>
            <person name="Fan B."/>
            <person name="Jiang Y."/>
            <person name="Adhikari A."/>
            <person name="Zheng C.-J."/>
            <person name="Schuster L."/>
            <person name="Cowan T.M."/>
            <person name="Smanski M.J."/>
            <person name="Chevrette M.G."/>
            <person name="De Carvalho L.P.S."/>
            <person name="Shen B."/>
        </authorList>
    </citation>
    <scope>NUCLEOTIDE SEQUENCE [LARGE SCALE GENOMIC DNA]</scope>
    <source>
        <strain evidence="5 6">NPDC004045</strain>
    </source>
</reference>
<name>A0ABW6PRB9_9NOCA</name>
<evidence type="ECO:0000313" key="5">
    <source>
        <dbReference type="EMBL" id="MFF0544877.1"/>
    </source>
</evidence>
<organism evidence="5 6">
    <name type="scientific">Nocardia thailandica</name>
    <dbReference type="NCBI Taxonomy" id="257275"/>
    <lineage>
        <taxon>Bacteria</taxon>
        <taxon>Bacillati</taxon>
        <taxon>Actinomycetota</taxon>
        <taxon>Actinomycetes</taxon>
        <taxon>Mycobacteriales</taxon>
        <taxon>Nocardiaceae</taxon>
        <taxon>Nocardia</taxon>
    </lineage>
</organism>
<dbReference type="RefSeq" id="WP_387701368.1">
    <property type="nucleotide sequence ID" value="NZ_JBIAMX010000011.1"/>
</dbReference>
<dbReference type="InterPro" id="IPR041522">
    <property type="entry name" value="CdaR_GGDEF"/>
</dbReference>
<dbReference type="PANTHER" id="PTHR33744">
    <property type="entry name" value="CARBOHYDRATE DIACID REGULATOR"/>
    <property type="match status" value="1"/>
</dbReference>